<keyword evidence="6" id="KW-1185">Reference proteome</keyword>
<keyword evidence="5" id="KW-0378">Hydrolase</keyword>
<sequence length="65" mass="7124">MSNQNKLSPHLYSVKAESAVIGGLLLDNSLFDQVIRKINSADFHFGIHQVLFKGITDLIEAGKPS</sequence>
<evidence type="ECO:0000256" key="1">
    <source>
        <dbReference type="ARBA" id="ARBA00022515"/>
    </source>
</evidence>
<evidence type="ECO:0000313" key="6">
    <source>
        <dbReference type="Proteomes" id="UP000295537"/>
    </source>
</evidence>
<evidence type="ECO:0000256" key="3">
    <source>
        <dbReference type="ARBA" id="ARBA00023125"/>
    </source>
</evidence>
<keyword evidence="5" id="KW-0347">Helicase</keyword>
<protein>
    <submittedName>
        <fullName evidence="5">DnaB helicase-like protein</fullName>
    </submittedName>
</protein>
<keyword evidence="1" id="KW-0639">Primosome</keyword>
<feature type="domain" description="DNA helicase DnaB-like N-terminal" evidence="4">
    <location>
        <begin position="11"/>
        <end position="64"/>
    </location>
</feature>
<dbReference type="SUPFAM" id="SSF48024">
    <property type="entry name" value="N-terminal domain of DnaB helicase"/>
    <property type="match status" value="1"/>
</dbReference>
<keyword evidence="5" id="KW-0547">Nucleotide-binding</keyword>
<keyword evidence="2" id="KW-0235">DNA replication</keyword>
<keyword evidence="3" id="KW-0238">DNA-binding</keyword>
<evidence type="ECO:0000313" key="5">
    <source>
        <dbReference type="EMBL" id="TCP17389.1"/>
    </source>
</evidence>
<dbReference type="GO" id="GO:1990077">
    <property type="term" value="C:primosome complex"/>
    <property type="evidence" value="ECO:0007669"/>
    <property type="project" value="UniProtKB-KW"/>
</dbReference>
<proteinExistence type="predicted"/>
<accession>A0A4R2N8U3</accession>
<name>A0A4R2N8U3_9PAST</name>
<dbReference type="GO" id="GO:0005524">
    <property type="term" value="F:ATP binding"/>
    <property type="evidence" value="ECO:0007669"/>
    <property type="project" value="InterPro"/>
</dbReference>
<dbReference type="InterPro" id="IPR016136">
    <property type="entry name" value="DNA_helicase_N/primase_C"/>
</dbReference>
<dbReference type="Pfam" id="PF00772">
    <property type="entry name" value="DnaB"/>
    <property type="match status" value="1"/>
</dbReference>
<evidence type="ECO:0000256" key="2">
    <source>
        <dbReference type="ARBA" id="ARBA00022705"/>
    </source>
</evidence>
<evidence type="ECO:0000259" key="4">
    <source>
        <dbReference type="Pfam" id="PF00772"/>
    </source>
</evidence>
<gene>
    <name evidence="5" type="ORF">EV693_10673</name>
</gene>
<dbReference type="EMBL" id="SLXJ01000006">
    <property type="protein sequence ID" value="TCP17389.1"/>
    <property type="molecule type" value="Genomic_DNA"/>
</dbReference>
<dbReference type="InterPro" id="IPR007693">
    <property type="entry name" value="DNA_helicase_DnaB-like_N"/>
</dbReference>
<dbReference type="Proteomes" id="UP000295537">
    <property type="component" value="Unassembled WGS sequence"/>
</dbReference>
<organism evidence="5 6">
    <name type="scientific">Nicoletella semolina</name>
    <dbReference type="NCBI Taxonomy" id="271160"/>
    <lineage>
        <taxon>Bacteria</taxon>
        <taxon>Pseudomonadati</taxon>
        <taxon>Pseudomonadota</taxon>
        <taxon>Gammaproteobacteria</taxon>
        <taxon>Pasteurellales</taxon>
        <taxon>Pasteurellaceae</taxon>
        <taxon>Nicoletella</taxon>
    </lineage>
</organism>
<comment type="caution">
    <text evidence="5">The sequence shown here is derived from an EMBL/GenBank/DDBJ whole genome shotgun (WGS) entry which is preliminary data.</text>
</comment>
<dbReference type="RefSeq" id="WP_243694580.1">
    <property type="nucleotide sequence ID" value="NZ_LVXA01000001.1"/>
</dbReference>
<reference evidence="5 6" key="1">
    <citation type="submission" date="2019-03" db="EMBL/GenBank/DDBJ databases">
        <title>Genomic Encyclopedia of Type Strains, Phase IV (KMG-IV): sequencing the most valuable type-strain genomes for metagenomic binning, comparative biology and taxonomic classification.</title>
        <authorList>
            <person name="Goeker M."/>
        </authorList>
    </citation>
    <scope>NUCLEOTIDE SEQUENCE [LARGE SCALE GENOMIC DNA]</scope>
    <source>
        <strain evidence="5 6">DSM 16380</strain>
    </source>
</reference>
<keyword evidence="5" id="KW-0067">ATP-binding</keyword>
<dbReference type="GO" id="GO:0003678">
    <property type="term" value="F:DNA helicase activity"/>
    <property type="evidence" value="ECO:0007669"/>
    <property type="project" value="InterPro"/>
</dbReference>
<dbReference type="InterPro" id="IPR036185">
    <property type="entry name" value="DNA_heli_DnaB-like_N_sf"/>
</dbReference>
<dbReference type="GO" id="GO:0003677">
    <property type="term" value="F:DNA binding"/>
    <property type="evidence" value="ECO:0007669"/>
    <property type="project" value="UniProtKB-KW"/>
</dbReference>
<dbReference type="AlphaFoldDB" id="A0A4R2N8U3"/>
<dbReference type="Gene3D" id="1.10.860.10">
    <property type="entry name" value="DNAb Helicase, Chain A"/>
    <property type="match status" value="1"/>
</dbReference>
<dbReference type="GO" id="GO:0006269">
    <property type="term" value="P:DNA replication, synthesis of primer"/>
    <property type="evidence" value="ECO:0007669"/>
    <property type="project" value="UniProtKB-KW"/>
</dbReference>